<keyword evidence="2" id="KW-0548">Nucleotidyltransferase</keyword>
<evidence type="ECO:0000313" key="8">
    <source>
        <dbReference type="EMBL" id="PKU65744.1"/>
    </source>
</evidence>
<keyword evidence="4" id="KW-0255">Endonuclease</keyword>
<dbReference type="PANTHER" id="PTHR34072">
    <property type="entry name" value="ENZYMATIC POLYPROTEIN-RELATED"/>
    <property type="match status" value="1"/>
</dbReference>
<dbReference type="GO" id="GO:0004519">
    <property type="term" value="F:endonuclease activity"/>
    <property type="evidence" value="ECO:0007669"/>
    <property type="project" value="UniProtKB-KW"/>
</dbReference>
<dbReference type="EMBL" id="KZ503313">
    <property type="protein sequence ID" value="PKU65744.1"/>
    <property type="molecule type" value="Genomic_DNA"/>
</dbReference>
<keyword evidence="9" id="KW-1185">Reference proteome</keyword>
<dbReference type="GO" id="GO:0003964">
    <property type="term" value="F:RNA-directed DNA polymerase activity"/>
    <property type="evidence" value="ECO:0007669"/>
    <property type="project" value="UniProtKB-KW"/>
</dbReference>
<name>A0A2I0VQQ2_9ASPA</name>
<keyword evidence="6" id="KW-0695">RNA-directed DNA polymerase</keyword>
<feature type="domain" description="Reverse transcriptase RNase H-like" evidence="7">
    <location>
        <begin position="2"/>
        <end position="96"/>
    </location>
</feature>
<evidence type="ECO:0000259" key="7">
    <source>
        <dbReference type="Pfam" id="PF17917"/>
    </source>
</evidence>
<dbReference type="PANTHER" id="PTHR34072:SF57">
    <property type="entry name" value="RNA-DIRECTED DNA POLYMERASE"/>
    <property type="match status" value="1"/>
</dbReference>
<dbReference type="Proteomes" id="UP000233837">
    <property type="component" value="Unassembled WGS sequence"/>
</dbReference>
<proteinExistence type="predicted"/>
<organism evidence="8 9">
    <name type="scientific">Dendrobium catenatum</name>
    <dbReference type="NCBI Taxonomy" id="906689"/>
    <lineage>
        <taxon>Eukaryota</taxon>
        <taxon>Viridiplantae</taxon>
        <taxon>Streptophyta</taxon>
        <taxon>Embryophyta</taxon>
        <taxon>Tracheophyta</taxon>
        <taxon>Spermatophyta</taxon>
        <taxon>Magnoliopsida</taxon>
        <taxon>Liliopsida</taxon>
        <taxon>Asparagales</taxon>
        <taxon>Orchidaceae</taxon>
        <taxon>Epidendroideae</taxon>
        <taxon>Malaxideae</taxon>
        <taxon>Dendrobiinae</taxon>
        <taxon>Dendrobium</taxon>
    </lineage>
</organism>
<evidence type="ECO:0000256" key="4">
    <source>
        <dbReference type="ARBA" id="ARBA00022759"/>
    </source>
</evidence>
<dbReference type="AlphaFoldDB" id="A0A2I0VQQ2"/>
<gene>
    <name evidence="8" type="ORF">MA16_Dca022165</name>
</gene>
<reference evidence="8 9" key="2">
    <citation type="journal article" date="2017" name="Nature">
        <title>The Apostasia genome and the evolution of orchids.</title>
        <authorList>
            <person name="Zhang G.Q."/>
            <person name="Liu K.W."/>
            <person name="Li Z."/>
            <person name="Lohaus R."/>
            <person name="Hsiao Y.Y."/>
            <person name="Niu S.C."/>
            <person name="Wang J.Y."/>
            <person name="Lin Y.C."/>
            <person name="Xu Q."/>
            <person name="Chen L.J."/>
            <person name="Yoshida K."/>
            <person name="Fujiwara S."/>
            <person name="Wang Z.W."/>
            <person name="Zhang Y.Q."/>
            <person name="Mitsuda N."/>
            <person name="Wang M."/>
            <person name="Liu G.H."/>
            <person name="Pecoraro L."/>
            <person name="Huang H.X."/>
            <person name="Xiao X.J."/>
            <person name="Lin M."/>
            <person name="Wu X.Y."/>
            <person name="Wu W.L."/>
            <person name="Chen Y.Y."/>
            <person name="Chang S.B."/>
            <person name="Sakamoto S."/>
            <person name="Ohme-Takagi M."/>
            <person name="Yagi M."/>
            <person name="Zeng S.J."/>
            <person name="Shen C.Y."/>
            <person name="Yeh C.M."/>
            <person name="Luo Y.B."/>
            <person name="Tsai W.C."/>
            <person name="Van de Peer Y."/>
            <person name="Liu Z.J."/>
        </authorList>
    </citation>
    <scope>NUCLEOTIDE SEQUENCE [LARGE SCALE GENOMIC DNA]</scope>
    <source>
        <tissue evidence="8">The whole plant</tissue>
    </source>
</reference>
<keyword evidence="3" id="KW-0540">Nuclease</keyword>
<dbReference type="Pfam" id="PF17917">
    <property type="entry name" value="RT_RNaseH"/>
    <property type="match status" value="1"/>
</dbReference>
<evidence type="ECO:0000256" key="1">
    <source>
        <dbReference type="ARBA" id="ARBA00022679"/>
    </source>
</evidence>
<dbReference type="SUPFAM" id="SSF56672">
    <property type="entry name" value="DNA/RNA polymerases"/>
    <property type="match status" value="1"/>
</dbReference>
<evidence type="ECO:0000313" key="9">
    <source>
        <dbReference type="Proteomes" id="UP000233837"/>
    </source>
</evidence>
<keyword evidence="5" id="KW-0378">Hydrolase</keyword>
<evidence type="ECO:0000256" key="5">
    <source>
        <dbReference type="ARBA" id="ARBA00022801"/>
    </source>
</evidence>
<dbReference type="InterPro" id="IPR043502">
    <property type="entry name" value="DNA/RNA_pol_sf"/>
</dbReference>
<evidence type="ECO:0000256" key="3">
    <source>
        <dbReference type="ARBA" id="ARBA00022722"/>
    </source>
</evidence>
<reference evidence="8 9" key="1">
    <citation type="journal article" date="2016" name="Sci. Rep.">
        <title>The Dendrobium catenatum Lindl. genome sequence provides insights into polysaccharide synthase, floral development and adaptive evolution.</title>
        <authorList>
            <person name="Zhang G.Q."/>
            <person name="Xu Q."/>
            <person name="Bian C."/>
            <person name="Tsai W.C."/>
            <person name="Yeh C.M."/>
            <person name="Liu K.W."/>
            <person name="Yoshida K."/>
            <person name="Zhang L.S."/>
            <person name="Chang S.B."/>
            <person name="Chen F."/>
            <person name="Shi Y."/>
            <person name="Su Y.Y."/>
            <person name="Zhang Y.Q."/>
            <person name="Chen L.J."/>
            <person name="Yin Y."/>
            <person name="Lin M."/>
            <person name="Huang H."/>
            <person name="Deng H."/>
            <person name="Wang Z.W."/>
            <person name="Zhu S.L."/>
            <person name="Zhao X."/>
            <person name="Deng C."/>
            <person name="Niu S.C."/>
            <person name="Huang J."/>
            <person name="Wang M."/>
            <person name="Liu G.H."/>
            <person name="Yang H.J."/>
            <person name="Xiao X.J."/>
            <person name="Hsiao Y.Y."/>
            <person name="Wu W.L."/>
            <person name="Chen Y.Y."/>
            <person name="Mitsuda N."/>
            <person name="Ohme-Takagi M."/>
            <person name="Luo Y.B."/>
            <person name="Van de Peer Y."/>
            <person name="Liu Z.J."/>
        </authorList>
    </citation>
    <scope>NUCLEOTIDE SEQUENCE [LARGE SCALE GENOMIC DNA]</scope>
    <source>
        <tissue evidence="8">The whole plant</tissue>
    </source>
</reference>
<sequence>MCNASDIRMGDVLGLRQEINFLIIFYASKTMNFVQPNYITTKKKVLAIIYFFDKFRSYLINTKVIIYIDNTPIKYHLTKNDSKPRLVRCILLLQEFDVEVFIIKGT</sequence>
<dbReference type="InterPro" id="IPR041373">
    <property type="entry name" value="RT_RNaseH"/>
</dbReference>
<protein>
    <recommendedName>
        <fullName evidence="7">Reverse transcriptase RNase H-like domain-containing protein</fullName>
    </recommendedName>
</protein>
<accession>A0A2I0VQQ2</accession>
<evidence type="ECO:0000256" key="2">
    <source>
        <dbReference type="ARBA" id="ARBA00022695"/>
    </source>
</evidence>
<keyword evidence="1" id="KW-0808">Transferase</keyword>
<dbReference type="GO" id="GO:0016787">
    <property type="term" value="F:hydrolase activity"/>
    <property type="evidence" value="ECO:0007669"/>
    <property type="project" value="UniProtKB-KW"/>
</dbReference>
<evidence type="ECO:0000256" key="6">
    <source>
        <dbReference type="ARBA" id="ARBA00022918"/>
    </source>
</evidence>